<organism evidence="4 5">
    <name type="scientific">Shewanella atlantica</name>
    <dbReference type="NCBI Taxonomy" id="271099"/>
    <lineage>
        <taxon>Bacteria</taxon>
        <taxon>Pseudomonadati</taxon>
        <taxon>Pseudomonadota</taxon>
        <taxon>Gammaproteobacteria</taxon>
        <taxon>Alteromonadales</taxon>
        <taxon>Shewanellaceae</taxon>
        <taxon>Shewanella</taxon>
    </lineage>
</organism>
<dbReference type="OrthoDB" id="8912608at2"/>
<name>A0A3S0L7T5_9GAMM</name>
<reference evidence="4 5" key="1">
    <citation type="submission" date="2018-12" db="EMBL/GenBank/DDBJ databases">
        <authorList>
            <person name="Yu L."/>
        </authorList>
    </citation>
    <scope>NUCLEOTIDE SEQUENCE [LARGE SCALE GENOMIC DNA]</scope>
    <source>
        <strain evidence="4 5">HAW-EB5</strain>
    </source>
</reference>
<dbReference type="PROSITE" id="PS50297">
    <property type="entry name" value="ANK_REP_REGION"/>
    <property type="match status" value="1"/>
</dbReference>
<sequence>MKLLNSERKAPYPTVQAVLREIAGALGTKSYLSQNVARKLDDSCAKKVDIHVGEFENLKELTILTPVRDVFDDELAARMELYLNAVFERYLAWIVEHPLDGVSVCEASELFSLTGYFEDLLTGSFLEKDSFGQKLCLPDEMILTLIDEKSSSEMINLLGSKEAKDRVRLWVSGEERPSFKYVRKLDQIAYESDVSDAEWLRYKWGIIASRFIMSFQPNIKFGYITQKHSDTFKFFYEQVSTQYLKARTYVSAILHEFRSKGESCKTHKDRERIERLLGLLKVELDRANPQLDVLYVFHQLNARHLVLAGELELANEQYKLAFEKSLYRAHSNSQIQIVIQEALLVASYQAKPDQVFLKRLKSTAILLGLDYLPAKTEEKGKYKLEVLSSNEVAAYRSEFARMFPQEWAYPSVEYPKYASQVGWLFQALDSVSEPQLNKKKIKNGCEGMLQRTTTPLIEAATKNDVALVQKLLDSGASVNVVSEVGDSPLLMALTQLDFVEPTSSIDDRLFDLLSAQKHSDSVLNQRTTRKMLTPLFAAVDTGNPDVVKKVISMSPGVEIDLKAGLDFISPLYHAMSLLKLVKDPNWFEGKINNITEEAIHRLKPMMAGFTSTSNSEELGKLLRGEGLSERQKKFMNKMSEYNFNSFLDKKPSPAKIRHIARILIRKGADVDLDHRVHGMKYTPLMLAAEMDEVKLFRTMIENGGCWDKTYTVPAKVISKKKAIDCLDIAINFKSTSVITYIKEHLM</sequence>
<keyword evidence="1" id="KW-0677">Repeat</keyword>
<dbReference type="EMBL" id="RXNV01000011">
    <property type="protein sequence ID" value="RTR28945.1"/>
    <property type="molecule type" value="Genomic_DNA"/>
</dbReference>
<dbReference type="PROSITE" id="PS50088">
    <property type="entry name" value="ANK_REPEAT"/>
    <property type="match status" value="1"/>
</dbReference>
<dbReference type="Gene3D" id="1.25.40.20">
    <property type="entry name" value="Ankyrin repeat-containing domain"/>
    <property type="match status" value="1"/>
</dbReference>
<keyword evidence="2 3" id="KW-0040">ANK repeat</keyword>
<dbReference type="PANTHER" id="PTHR24198">
    <property type="entry name" value="ANKYRIN REPEAT AND PROTEIN KINASE DOMAIN-CONTAINING PROTEIN"/>
    <property type="match status" value="1"/>
</dbReference>
<dbReference type="AlphaFoldDB" id="A0A3S0L7T5"/>
<feature type="repeat" description="ANK" evidence="3">
    <location>
        <begin position="451"/>
        <end position="483"/>
    </location>
</feature>
<proteinExistence type="predicted"/>
<dbReference type="InterPro" id="IPR036770">
    <property type="entry name" value="Ankyrin_rpt-contain_sf"/>
</dbReference>
<dbReference type="SUPFAM" id="SSF48403">
    <property type="entry name" value="Ankyrin repeat"/>
    <property type="match status" value="1"/>
</dbReference>
<dbReference type="RefSeq" id="WP_126507440.1">
    <property type="nucleotide sequence ID" value="NZ_RXNV01000011.1"/>
</dbReference>
<dbReference type="InterPro" id="IPR002110">
    <property type="entry name" value="Ankyrin_rpt"/>
</dbReference>
<dbReference type="SMART" id="SM00248">
    <property type="entry name" value="ANK"/>
    <property type="match status" value="3"/>
</dbReference>
<evidence type="ECO:0000313" key="4">
    <source>
        <dbReference type="EMBL" id="RTR28945.1"/>
    </source>
</evidence>
<evidence type="ECO:0000313" key="5">
    <source>
        <dbReference type="Proteomes" id="UP000282060"/>
    </source>
</evidence>
<protein>
    <submittedName>
        <fullName evidence="4">Ankyrin repeat domain-containing protein</fullName>
    </submittedName>
</protein>
<gene>
    <name evidence="4" type="ORF">EKG39_18385</name>
</gene>
<dbReference type="PANTHER" id="PTHR24198:SF165">
    <property type="entry name" value="ANKYRIN REPEAT-CONTAINING PROTEIN-RELATED"/>
    <property type="match status" value="1"/>
</dbReference>
<evidence type="ECO:0000256" key="3">
    <source>
        <dbReference type="PROSITE-ProRule" id="PRU00023"/>
    </source>
</evidence>
<evidence type="ECO:0000256" key="1">
    <source>
        <dbReference type="ARBA" id="ARBA00022737"/>
    </source>
</evidence>
<dbReference type="Proteomes" id="UP000282060">
    <property type="component" value="Unassembled WGS sequence"/>
</dbReference>
<evidence type="ECO:0000256" key="2">
    <source>
        <dbReference type="ARBA" id="ARBA00023043"/>
    </source>
</evidence>
<dbReference type="Pfam" id="PF00023">
    <property type="entry name" value="Ank"/>
    <property type="match status" value="1"/>
</dbReference>
<keyword evidence="5" id="KW-1185">Reference proteome</keyword>
<accession>A0A3S0L7T5</accession>
<comment type="caution">
    <text evidence="4">The sequence shown here is derived from an EMBL/GenBank/DDBJ whole genome shotgun (WGS) entry which is preliminary data.</text>
</comment>